<proteinExistence type="predicted"/>
<dbReference type="RefSeq" id="XP_031440213.1">
    <property type="nucleotide sequence ID" value="XM_031584353.2"/>
</dbReference>
<evidence type="ECO:0000256" key="1">
    <source>
        <dbReference type="ARBA" id="ARBA00023054"/>
    </source>
</evidence>
<dbReference type="GeneID" id="105889314"/>
<dbReference type="CTD" id="100000814"/>
<feature type="coiled-coil region" evidence="2">
    <location>
        <begin position="4"/>
        <end position="44"/>
    </location>
</feature>
<dbReference type="PANTHER" id="PTHR46881:SF2">
    <property type="entry name" value="PALMDELPHIN ISOFORM X1"/>
    <property type="match status" value="1"/>
</dbReference>
<feature type="compositionally biased region" description="Acidic residues" evidence="3">
    <location>
        <begin position="279"/>
        <end position="304"/>
    </location>
</feature>
<gene>
    <name evidence="5 6 7" type="primary">palmdb</name>
</gene>
<feature type="compositionally biased region" description="Acidic residues" evidence="3">
    <location>
        <begin position="408"/>
        <end position="423"/>
    </location>
</feature>
<feature type="compositionally biased region" description="Polar residues" evidence="3">
    <location>
        <begin position="140"/>
        <end position="153"/>
    </location>
</feature>
<evidence type="ECO:0000313" key="6">
    <source>
        <dbReference type="RefSeq" id="XP_031440215.1"/>
    </source>
</evidence>
<dbReference type="GO" id="GO:0008360">
    <property type="term" value="P:regulation of cell shape"/>
    <property type="evidence" value="ECO:0007669"/>
    <property type="project" value="InterPro"/>
</dbReference>
<dbReference type="AlphaFoldDB" id="A0A6P8GN28"/>
<feature type="region of interest" description="Disordered" evidence="3">
    <location>
        <begin position="122"/>
        <end position="197"/>
    </location>
</feature>
<feature type="region of interest" description="Disordered" evidence="3">
    <location>
        <begin position="524"/>
        <end position="587"/>
    </location>
</feature>
<feature type="compositionally biased region" description="Basic and acidic residues" evidence="3">
    <location>
        <begin position="554"/>
        <end position="563"/>
    </location>
</feature>
<evidence type="ECO:0000313" key="7">
    <source>
        <dbReference type="RefSeq" id="XP_042566227.1"/>
    </source>
</evidence>
<feature type="compositionally biased region" description="Low complexity" evidence="3">
    <location>
        <begin position="250"/>
        <end position="265"/>
    </location>
</feature>
<dbReference type="RefSeq" id="XP_031440215.1">
    <property type="nucleotide sequence ID" value="XM_031584355.2"/>
</dbReference>
<dbReference type="Pfam" id="PF03285">
    <property type="entry name" value="Paralemmin"/>
    <property type="match status" value="1"/>
</dbReference>
<organism evidence="4 5">
    <name type="scientific">Clupea harengus</name>
    <name type="common">Atlantic herring</name>
    <dbReference type="NCBI Taxonomy" id="7950"/>
    <lineage>
        <taxon>Eukaryota</taxon>
        <taxon>Metazoa</taxon>
        <taxon>Chordata</taxon>
        <taxon>Craniata</taxon>
        <taxon>Vertebrata</taxon>
        <taxon>Euteleostomi</taxon>
        <taxon>Actinopterygii</taxon>
        <taxon>Neopterygii</taxon>
        <taxon>Teleostei</taxon>
        <taxon>Clupei</taxon>
        <taxon>Clupeiformes</taxon>
        <taxon>Clupeoidei</taxon>
        <taxon>Clupeidae</taxon>
        <taxon>Clupea</taxon>
    </lineage>
</organism>
<evidence type="ECO:0000313" key="5">
    <source>
        <dbReference type="RefSeq" id="XP_031440213.1"/>
    </source>
</evidence>
<accession>A0A6P8GN28</accession>
<reference evidence="5 6" key="1">
    <citation type="submission" date="2025-04" db="UniProtKB">
        <authorList>
            <consortium name="RefSeq"/>
        </authorList>
    </citation>
    <scope>IDENTIFICATION</scope>
</reference>
<evidence type="ECO:0000256" key="3">
    <source>
        <dbReference type="SAM" id="MobiDB-lite"/>
    </source>
</evidence>
<evidence type="ECO:0000256" key="2">
    <source>
        <dbReference type="SAM" id="Coils"/>
    </source>
</evidence>
<keyword evidence="4" id="KW-1185">Reference proteome</keyword>
<feature type="region of interest" description="Disordered" evidence="3">
    <location>
        <begin position="57"/>
        <end position="77"/>
    </location>
</feature>
<feature type="region of interest" description="Disordered" evidence="3">
    <location>
        <begin position="401"/>
        <end position="487"/>
    </location>
</feature>
<dbReference type="PANTHER" id="PTHR46881">
    <property type="entry name" value="PALMDELPHIN"/>
    <property type="match status" value="1"/>
</dbReference>
<dbReference type="Proteomes" id="UP000515152">
    <property type="component" value="Chromosome 17"/>
</dbReference>
<dbReference type="GO" id="GO:0016020">
    <property type="term" value="C:membrane"/>
    <property type="evidence" value="ECO:0007669"/>
    <property type="project" value="InterPro"/>
</dbReference>
<dbReference type="OrthoDB" id="9937247at2759"/>
<dbReference type="RefSeq" id="XP_042566227.1">
    <property type="nucleotide sequence ID" value="XM_042710293.1"/>
</dbReference>
<sequence>MEEADLLKERLQAITDKRRAQEEISKKKRQIDEEKLKLQYLKKKSLREQWLMDGLSVQSEEEQEAMKSQAQDDQQQTKLLQSNISRIEEEITALEDEELRISSNETLILKRLKEVEKTPEDIIKGATTEMTDVDGKELSEGSSPSQNQNQAESLSKAVTMETSEQLETGYIADYEQETQKTESPENESSNNGNEQDCYDEFLESMGSKVVVDILADLPPSVTDTSELGDIPCPKEALILEATPDELNRNESITSSLSDTPSSIESVCENESASGRQDPLVEDQSEDALPDALDTEEPEDTEDPMEALNPMPTDDALDNLACDEVEESILEQYIREEALSEVSTESCHDPEELDECLRVEIEVGSSDSEGDDKWRTIFSSSINKEDDDSYLDNLQLSAQELFVQKSSIDNEEDDPKDDNQESENSEIPPKDEILEQPETDSDSEKKEMTYTTPTLFHGLSKISEDDEENGKGSNSKHASSHPEGNKKVPKDYCVIQEMKSENVSTEHVDFRGARKQWLEMEEQTKMTKTTVQSPTTPKPGQCQGSHSFMYTPVRNIDRPKRDPDFENLALGGDYPHTQFSPCSEDSGLDDLSYRSPYDDPETPVEREIRLTMEREENFRRERALSASSSCDFVQVNARPVVIHPTKLCQEVDEKRKMFEHQDDGCSIPRSLSNPTPSFIITSSPVKGAQKRGIAANNVIILEPDPFPSSPRRFGNELGAARPGNWNSNESSNVIILETSNLIIRSASEFCLNSATEEKQESTFLNNPFFKLRSRSTQSLVDEEIKMVRQREDELRRQRANMYTKEKFNTIVVSPHLLNSASFEKSEDMPIKCKSSPSSPMKTAYKMDRSIVSCDNRFPEIYLGGRRKSAMAVRWEAGEFASNQ</sequence>
<feature type="compositionally biased region" description="Polar residues" evidence="3">
    <location>
        <begin position="66"/>
        <end position="77"/>
    </location>
</feature>
<evidence type="ECO:0000313" key="4">
    <source>
        <dbReference type="Proteomes" id="UP000515152"/>
    </source>
</evidence>
<dbReference type="InterPro" id="IPR004965">
    <property type="entry name" value="Paralemmin"/>
</dbReference>
<dbReference type="GO" id="GO:0005737">
    <property type="term" value="C:cytoplasm"/>
    <property type="evidence" value="ECO:0007669"/>
    <property type="project" value="TreeGrafter"/>
</dbReference>
<keyword evidence="1 2" id="KW-0175">Coiled coil</keyword>
<feature type="region of interest" description="Disordered" evidence="3">
    <location>
        <begin position="241"/>
        <end position="315"/>
    </location>
</feature>
<protein>
    <submittedName>
        <fullName evidence="5 6">Palmdelphin isoform X1</fullName>
    </submittedName>
</protein>
<name>A0A6P8GN28_CLUHA</name>